<dbReference type="InterPro" id="IPR036318">
    <property type="entry name" value="FAD-bd_PCMH-like_sf"/>
</dbReference>
<keyword evidence="3" id="KW-0732">Signal</keyword>
<dbReference type="EMBL" id="JAUEDM010000005">
    <property type="protein sequence ID" value="KAK3316889.1"/>
    <property type="molecule type" value="Genomic_DNA"/>
</dbReference>
<dbReference type="Gene3D" id="3.30.465.10">
    <property type="match status" value="1"/>
</dbReference>
<dbReference type="Pfam" id="PF01565">
    <property type="entry name" value="FAD_binding_4"/>
    <property type="match status" value="1"/>
</dbReference>
<dbReference type="Gene3D" id="3.40.462.20">
    <property type="match status" value="1"/>
</dbReference>
<proteinExistence type="inferred from homology"/>
<keyword evidence="2" id="KW-0285">Flavoprotein</keyword>
<dbReference type="Pfam" id="PF08031">
    <property type="entry name" value="BBE"/>
    <property type="match status" value="1"/>
</dbReference>
<keyword evidence="4" id="KW-0274">FAD</keyword>
<comment type="similarity">
    <text evidence="1">Belongs to the oxygen-dependent FAD-linked oxidoreductase family.</text>
</comment>
<evidence type="ECO:0000259" key="6">
    <source>
        <dbReference type="PROSITE" id="PS51387"/>
    </source>
</evidence>
<protein>
    <recommendedName>
        <fullName evidence="6">FAD-binding PCMH-type domain-containing protein</fullName>
    </recommendedName>
</protein>
<keyword evidence="8" id="KW-1185">Reference proteome</keyword>
<dbReference type="Proteomes" id="UP001283341">
    <property type="component" value="Unassembled WGS sequence"/>
</dbReference>
<dbReference type="GO" id="GO:0071949">
    <property type="term" value="F:FAD binding"/>
    <property type="evidence" value="ECO:0007669"/>
    <property type="project" value="InterPro"/>
</dbReference>
<dbReference type="InterPro" id="IPR012951">
    <property type="entry name" value="BBE"/>
</dbReference>
<gene>
    <name evidence="7" type="ORF">B0H66DRAFT_307121</name>
</gene>
<dbReference type="PANTHER" id="PTHR42973">
    <property type="entry name" value="BINDING OXIDOREDUCTASE, PUTATIVE (AFU_ORTHOLOGUE AFUA_1G17690)-RELATED"/>
    <property type="match status" value="1"/>
</dbReference>
<feature type="domain" description="FAD-binding PCMH-type" evidence="6">
    <location>
        <begin position="39"/>
        <end position="212"/>
    </location>
</feature>
<dbReference type="GO" id="GO:0016491">
    <property type="term" value="F:oxidoreductase activity"/>
    <property type="evidence" value="ECO:0007669"/>
    <property type="project" value="UniProtKB-KW"/>
</dbReference>
<evidence type="ECO:0000313" key="8">
    <source>
        <dbReference type="Proteomes" id="UP001283341"/>
    </source>
</evidence>
<dbReference type="PANTHER" id="PTHR42973:SF32">
    <property type="entry name" value="FAD-LINKED OXIDOREDUCTASE AFOF"/>
    <property type="match status" value="1"/>
</dbReference>
<dbReference type="PROSITE" id="PS51387">
    <property type="entry name" value="FAD_PCMH"/>
    <property type="match status" value="1"/>
</dbReference>
<evidence type="ECO:0000256" key="1">
    <source>
        <dbReference type="ARBA" id="ARBA00005466"/>
    </source>
</evidence>
<evidence type="ECO:0000256" key="3">
    <source>
        <dbReference type="ARBA" id="ARBA00022729"/>
    </source>
</evidence>
<comment type="caution">
    <text evidence="7">The sequence shown here is derived from an EMBL/GenBank/DDBJ whole genome shotgun (WGS) entry which is preliminary data.</text>
</comment>
<dbReference type="AlphaFoldDB" id="A0AAE0I264"/>
<dbReference type="InterPro" id="IPR016169">
    <property type="entry name" value="FAD-bd_PCMH_sub2"/>
</dbReference>
<name>A0AAE0I264_9PEZI</name>
<evidence type="ECO:0000256" key="5">
    <source>
        <dbReference type="ARBA" id="ARBA00023002"/>
    </source>
</evidence>
<keyword evidence="5" id="KW-0560">Oxidoreductase</keyword>
<organism evidence="7 8">
    <name type="scientific">Apodospora peruviana</name>
    <dbReference type="NCBI Taxonomy" id="516989"/>
    <lineage>
        <taxon>Eukaryota</taxon>
        <taxon>Fungi</taxon>
        <taxon>Dikarya</taxon>
        <taxon>Ascomycota</taxon>
        <taxon>Pezizomycotina</taxon>
        <taxon>Sordariomycetes</taxon>
        <taxon>Sordariomycetidae</taxon>
        <taxon>Sordariales</taxon>
        <taxon>Lasiosphaeriaceae</taxon>
        <taxon>Apodospora</taxon>
    </lineage>
</organism>
<reference evidence="7" key="1">
    <citation type="journal article" date="2023" name="Mol. Phylogenet. Evol.">
        <title>Genome-scale phylogeny and comparative genomics of the fungal order Sordariales.</title>
        <authorList>
            <person name="Hensen N."/>
            <person name="Bonometti L."/>
            <person name="Westerberg I."/>
            <person name="Brannstrom I.O."/>
            <person name="Guillou S."/>
            <person name="Cros-Aarteil S."/>
            <person name="Calhoun S."/>
            <person name="Haridas S."/>
            <person name="Kuo A."/>
            <person name="Mondo S."/>
            <person name="Pangilinan J."/>
            <person name="Riley R."/>
            <person name="LaButti K."/>
            <person name="Andreopoulos B."/>
            <person name="Lipzen A."/>
            <person name="Chen C."/>
            <person name="Yan M."/>
            <person name="Daum C."/>
            <person name="Ng V."/>
            <person name="Clum A."/>
            <person name="Steindorff A."/>
            <person name="Ohm R.A."/>
            <person name="Martin F."/>
            <person name="Silar P."/>
            <person name="Natvig D.O."/>
            <person name="Lalanne C."/>
            <person name="Gautier V."/>
            <person name="Ament-Velasquez S.L."/>
            <person name="Kruys A."/>
            <person name="Hutchinson M.I."/>
            <person name="Powell A.J."/>
            <person name="Barry K."/>
            <person name="Miller A.N."/>
            <person name="Grigoriev I.V."/>
            <person name="Debuchy R."/>
            <person name="Gladieux P."/>
            <person name="Hiltunen Thoren M."/>
            <person name="Johannesson H."/>
        </authorList>
    </citation>
    <scope>NUCLEOTIDE SEQUENCE</scope>
    <source>
        <strain evidence="7">CBS 118394</strain>
    </source>
</reference>
<dbReference type="InterPro" id="IPR050416">
    <property type="entry name" value="FAD-linked_Oxidoreductase"/>
</dbReference>
<dbReference type="SUPFAM" id="SSF56176">
    <property type="entry name" value="FAD-binding/transporter-associated domain-like"/>
    <property type="match status" value="1"/>
</dbReference>
<evidence type="ECO:0000313" key="7">
    <source>
        <dbReference type="EMBL" id="KAK3316889.1"/>
    </source>
</evidence>
<reference evidence="7" key="2">
    <citation type="submission" date="2023-06" db="EMBL/GenBank/DDBJ databases">
        <authorList>
            <consortium name="Lawrence Berkeley National Laboratory"/>
            <person name="Haridas S."/>
            <person name="Hensen N."/>
            <person name="Bonometti L."/>
            <person name="Westerberg I."/>
            <person name="Brannstrom I.O."/>
            <person name="Guillou S."/>
            <person name="Cros-Aarteil S."/>
            <person name="Calhoun S."/>
            <person name="Kuo A."/>
            <person name="Mondo S."/>
            <person name="Pangilinan J."/>
            <person name="Riley R."/>
            <person name="Labutti K."/>
            <person name="Andreopoulos B."/>
            <person name="Lipzen A."/>
            <person name="Chen C."/>
            <person name="Yanf M."/>
            <person name="Daum C."/>
            <person name="Ng V."/>
            <person name="Clum A."/>
            <person name="Steindorff A."/>
            <person name="Ohm R."/>
            <person name="Martin F."/>
            <person name="Silar P."/>
            <person name="Natvig D."/>
            <person name="Lalanne C."/>
            <person name="Gautier V."/>
            <person name="Ament-Velasquez S.L."/>
            <person name="Kruys A."/>
            <person name="Hutchinson M.I."/>
            <person name="Powell A.J."/>
            <person name="Barry K."/>
            <person name="Miller A.N."/>
            <person name="Grigoriev I.V."/>
            <person name="Debuchy R."/>
            <person name="Gladieux P."/>
            <person name="Thoren M.H."/>
            <person name="Johannesson H."/>
        </authorList>
    </citation>
    <scope>NUCLEOTIDE SEQUENCE</scope>
    <source>
        <strain evidence="7">CBS 118394</strain>
    </source>
</reference>
<sequence>MDLSTLLESPEWKFSSSNTKVLLDTDPALATETLRWNAYHAPTYKAAIFPGTEEDAQKAIQLAISNKVPFLVSSGGRHGYTTTLGELQGGLSIDLRQLDSIEIDEAANTVKVGGGVIVSKLADALYAAGKEIPVGVCSEVGYLGFVLGGGIGRYLGLHGLGIDSLLSVRMVTGTGQIVTASASVNSDLFWGMRGAGFNFGGVTSATFKIYPLSNGGQAQNADLYYAGTQAADVFRAVQKIKDDGQPQALVVLPFIAFSQEAGGAMLIINMTYFGAEEEFKAIVQPFLHIRPQMQVLGTIPSNRVTQEAVSGIDAKMKLKGAKHSIFGANLRKIEAETWIGVFEKIDAFYKATPAGVISGFVLELYSSEGMKKVADEETAWPCRDVEGFALLEVAWLDPSAEDACNTFCRELRQFIAQNSGYDGLKTYVSYAHGEETLEEKYGTKKLENLRVLKQKYDPNNMFGWNNSIQ</sequence>
<dbReference type="InterPro" id="IPR016166">
    <property type="entry name" value="FAD-bd_PCMH"/>
</dbReference>
<evidence type="ECO:0000256" key="4">
    <source>
        <dbReference type="ARBA" id="ARBA00022827"/>
    </source>
</evidence>
<evidence type="ECO:0000256" key="2">
    <source>
        <dbReference type="ARBA" id="ARBA00022630"/>
    </source>
</evidence>
<dbReference type="InterPro" id="IPR006094">
    <property type="entry name" value="Oxid_FAD_bind_N"/>
</dbReference>
<accession>A0AAE0I264</accession>